<organism evidence="1">
    <name type="scientific">Anguilla anguilla</name>
    <name type="common">European freshwater eel</name>
    <name type="synonym">Muraena anguilla</name>
    <dbReference type="NCBI Taxonomy" id="7936"/>
    <lineage>
        <taxon>Eukaryota</taxon>
        <taxon>Metazoa</taxon>
        <taxon>Chordata</taxon>
        <taxon>Craniata</taxon>
        <taxon>Vertebrata</taxon>
        <taxon>Euteleostomi</taxon>
        <taxon>Actinopterygii</taxon>
        <taxon>Neopterygii</taxon>
        <taxon>Teleostei</taxon>
        <taxon>Anguilliformes</taxon>
        <taxon>Anguillidae</taxon>
        <taxon>Anguilla</taxon>
    </lineage>
</organism>
<proteinExistence type="predicted"/>
<sequence>MWWNRAQDLRSRLLTPRLFTLALRETDAGCCLF</sequence>
<reference evidence="1" key="1">
    <citation type="submission" date="2014-11" db="EMBL/GenBank/DDBJ databases">
        <authorList>
            <person name="Amaro Gonzalez C."/>
        </authorList>
    </citation>
    <scope>NUCLEOTIDE SEQUENCE</scope>
</reference>
<evidence type="ECO:0000313" key="1">
    <source>
        <dbReference type="EMBL" id="JAH36404.1"/>
    </source>
</evidence>
<dbReference type="AlphaFoldDB" id="A0A0E9S4R4"/>
<reference evidence="1" key="2">
    <citation type="journal article" date="2015" name="Fish Shellfish Immunol.">
        <title>Early steps in the European eel (Anguilla anguilla)-Vibrio vulnificus interaction in the gills: Role of the RtxA13 toxin.</title>
        <authorList>
            <person name="Callol A."/>
            <person name="Pajuelo D."/>
            <person name="Ebbesson L."/>
            <person name="Teles M."/>
            <person name="MacKenzie S."/>
            <person name="Amaro C."/>
        </authorList>
    </citation>
    <scope>NUCLEOTIDE SEQUENCE</scope>
</reference>
<dbReference type="EMBL" id="GBXM01072173">
    <property type="protein sequence ID" value="JAH36404.1"/>
    <property type="molecule type" value="Transcribed_RNA"/>
</dbReference>
<accession>A0A0E9S4R4</accession>
<name>A0A0E9S4R4_ANGAN</name>
<protein>
    <submittedName>
        <fullName evidence="1">Uncharacterized protein</fullName>
    </submittedName>
</protein>